<keyword evidence="9" id="KW-0915">Sodium</keyword>
<evidence type="ECO:0000256" key="12">
    <source>
        <dbReference type="ARBA" id="ARBA00023180"/>
    </source>
</evidence>
<keyword evidence="8 15" id="KW-1133">Transmembrane helix</keyword>
<gene>
    <name evidence="17" type="ORF">TDIB3V08_LOCUS1814</name>
</gene>
<dbReference type="InterPro" id="IPR013057">
    <property type="entry name" value="AA_transpt_TM"/>
</dbReference>
<feature type="transmembrane region" description="Helical" evidence="15">
    <location>
        <begin position="265"/>
        <end position="288"/>
    </location>
</feature>
<keyword evidence="10 15" id="KW-0472">Membrane</keyword>
<evidence type="ECO:0000256" key="5">
    <source>
        <dbReference type="ARBA" id="ARBA00022723"/>
    </source>
</evidence>
<evidence type="ECO:0000256" key="11">
    <source>
        <dbReference type="ARBA" id="ARBA00023157"/>
    </source>
</evidence>
<comment type="subcellular location">
    <subcellularLocation>
        <location evidence="1">Late endosome membrane</location>
        <topology evidence="1">Multi-pass membrane protein</topology>
    </subcellularLocation>
    <subcellularLocation>
        <location evidence="2">Lysosome membrane</location>
        <topology evidence="2">Multi-pass membrane protein</topology>
    </subcellularLocation>
</comment>
<evidence type="ECO:0000256" key="15">
    <source>
        <dbReference type="SAM" id="Phobius"/>
    </source>
</evidence>
<evidence type="ECO:0000256" key="2">
    <source>
        <dbReference type="ARBA" id="ARBA00004155"/>
    </source>
</evidence>
<dbReference type="PANTHER" id="PTHR22950:SF244">
    <property type="entry name" value="NEUTRAL AMINO ACID TRANSPORTER 9"/>
    <property type="match status" value="1"/>
</dbReference>
<name>A0A7R8Z463_TIMDO</name>
<feature type="transmembrane region" description="Helical" evidence="15">
    <location>
        <begin position="209"/>
        <end position="229"/>
    </location>
</feature>
<dbReference type="AlphaFoldDB" id="A0A7R8Z463"/>
<dbReference type="GO" id="GO:0046872">
    <property type="term" value="F:metal ion binding"/>
    <property type="evidence" value="ECO:0007669"/>
    <property type="project" value="UniProtKB-KW"/>
</dbReference>
<evidence type="ECO:0000256" key="7">
    <source>
        <dbReference type="ARBA" id="ARBA00022970"/>
    </source>
</evidence>
<keyword evidence="12" id="KW-0325">Glycoprotein</keyword>
<evidence type="ECO:0000256" key="3">
    <source>
        <dbReference type="ARBA" id="ARBA00022448"/>
    </source>
</evidence>
<evidence type="ECO:0000256" key="10">
    <source>
        <dbReference type="ARBA" id="ARBA00023136"/>
    </source>
</evidence>
<evidence type="ECO:0000259" key="16">
    <source>
        <dbReference type="Pfam" id="PF01490"/>
    </source>
</evidence>
<keyword evidence="3" id="KW-0813">Transport</keyword>
<keyword evidence="7" id="KW-0029">Amino-acid transport</keyword>
<protein>
    <recommendedName>
        <fullName evidence="16">Amino acid transporter transmembrane domain-containing protein</fullName>
    </recommendedName>
</protein>
<organism evidence="17">
    <name type="scientific">Timema douglasi</name>
    <name type="common">Walking stick</name>
    <dbReference type="NCBI Taxonomy" id="61478"/>
    <lineage>
        <taxon>Eukaryota</taxon>
        <taxon>Metazoa</taxon>
        <taxon>Ecdysozoa</taxon>
        <taxon>Arthropoda</taxon>
        <taxon>Hexapoda</taxon>
        <taxon>Insecta</taxon>
        <taxon>Pterygota</taxon>
        <taxon>Neoptera</taxon>
        <taxon>Polyneoptera</taxon>
        <taxon>Phasmatodea</taxon>
        <taxon>Timematodea</taxon>
        <taxon>Timematoidea</taxon>
        <taxon>Timematidae</taxon>
        <taxon>Timema</taxon>
    </lineage>
</organism>
<reference evidence="17" key="1">
    <citation type="submission" date="2020-11" db="EMBL/GenBank/DDBJ databases">
        <authorList>
            <person name="Tran Van P."/>
        </authorList>
    </citation>
    <scope>NUCLEOTIDE SEQUENCE</scope>
</reference>
<keyword evidence="6" id="KW-0967">Endosome</keyword>
<dbReference type="PANTHER" id="PTHR22950">
    <property type="entry name" value="AMINO ACID TRANSPORTER"/>
    <property type="match status" value="1"/>
</dbReference>
<evidence type="ECO:0000313" key="17">
    <source>
        <dbReference type="EMBL" id="CAD7195430.1"/>
    </source>
</evidence>
<accession>A0A7R8Z463</accession>
<evidence type="ECO:0000256" key="13">
    <source>
        <dbReference type="ARBA" id="ARBA00023228"/>
    </source>
</evidence>
<evidence type="ECO:0000256" key="8">
    <source>
        <dbReference type="ARBA" id="ARBA00022989"/>
    </source>
</evidence>
<dbReference type="GO" id="GO:0015179">
    <property type="term" value="F:L-amino acid transmembrane transporter activity"/>
    <property type="evidence" value="ECO:0007669"/>
    <property type="project" value="TreeGrafter"/>
</dbReference>
<comment type="similarity">
    <text evidence="14">Belongs to the amino acid/polyamine transporter 2 family. SLC38A9 subfamily.</text>
</comment>
<keyword evidence="5" id="KW-0479">Metal-binding</keyword>
<keyword evidence="13" id="KW-0458">Lysosome</keyword>
<sequence>MVTEEHAAYDAVGIGKVELEEVNPHLRGGRVENHLGKKLGSSDRDSNLDLPVLNSLAQHDKRAIPDHQVPASVFVPYIPGNDQEAGKQSSLVTIAGDSGEFGLGHAAHPAGCGTKSRLQFRPFALITDVGSLLRGLKTSPFTYGNVALSLLSNCEHDRGQRGGSLVSEQFSSQQYLFKFEVFLYASFSVWNTIMGSSLLVMPWGLEKAGLLTGMFLNVAMGGLCLYTTYRILQIHQLHGANNPDGEVADLCKILLGRSAEMVTKVISLVVLLGANIVYWVLMSNFLYYSVDYVHGEMSLDRT</sequence>
<keyword evidence="4 15" id="KW-0812">Transmembrane</keyword>
<evidence type="ECO:0000256" key="9">
    <source>
        <dbReference type="ARBA" id="ARBA00023053"/>
    </source>
</evidence>
<evidence type="ECO:0000256" key="1">
    <source>
        <dbReference type="ARBA" id="ARBA00004107"/>
    </source>
</evidence>
<dbReference type="GO" id="GO:0005765">
    <property type="term" value="C:lysosomal membrane"/>
    <property type="evidence" value="ECO:0007669"/>
    <property type="project" value="UniProtKB-SubCell"/>
</dbReference>
<dbReference type="GO" id="GO:0031902">
    <property type="term" value="C:late endosome membrane"/>
    <property type="evidence" value="ECO:0007669"/>
    <property type="project" value="UniProtKB-SubCell"/>
</dbReference>
<evidence type="ECO:0000256" key="14">
    <source>
        <dbReference type="ARBA" id="ARBA00038442"/>
    </source>
</evidence>
<proteinExistence type="inferred from homology"/>
<dbReference type="EMBL" id="OA564749">
    <property type="protein sequence ID" value="CAD7195430.1"/>
    <property type="molecule type" value="Genomic_DNA"/>
</dbReference>
<feature type="domain" description="Amino acid transporter transmembrane" evidence="16">
    <location>
        <begin position="183"/>
        <end position="293"/>
    </location>
</feature>
<evidence type="ECO:0000256" key="4">
    <source>
        <dbReference type="ARBA" id="ARBA00022692"/>
    </source>
</evidence>
<evidence type="ECO:0000256" key="6">
    <source>
        <dbReference type="ARBA" id="ARBA00022753"/>
    </source>
</evidence>
<dbReference type="Pfam" id="PF01490">
    <property type="entry name" value="Aa_trans"/>
    <property type="match status" value="1"/>
</dbReference>
<feature type="transmembrane region" description="Helical" evidence="15">
    <location>
        <begin position="181"/>
        <end position="203"/>
    </location>
</feature>
<keyword evidence="11" id="KW-1015">Disulfide bond</keyword>